<name>A0A814ZMU6_9BILA</name>
<evidence type="ECO:0000313" key="3">
    <source>
        <dbReference type="EMBL" id="CAF1245061.1"/>
    </source>
</evidence>
<feature type="transmembrane region" description="Helical" evidence="1">
    <location>
        <begin position="6"/>
        <end position="24"/>
    </location>
</feature>
<dbReference type="Proteomes" id="UP000663845">
    <property type="component" value="Unassembled WGS sequence"/>
</dbReference>
<feature type="domain" description="Apple" evidence="2">
    <location>
        <begin position="147"/>
        <end position="221"/>
    </location>
</feature>
<accession>A0A814ZMU6</accession>
<proteinExistence type="predicted"/>
<evidence type="ECO:0000256" key="1">
    <source>
        <dbReference type="SAM" id="Phobius"/>
    </source>
</evidence>
<dbReference type="InterPro" id="IPR003609">
    <property type="entry name" value="Pan_app"/>
</dbReference>
<keyword evidence="1" id="KW-0472">Membrane</keyword>
<evidence type="ECO:0000313" key="4">
    <source>
        <dbReference type="Proteomes" id="UP000663845"/>
    </source>
</evidence>
<dbReference type="Gene3D" id="3.50.4.10">
    <property type="entry name" value="Hepatocyte Growth Factor"/>
    <property type="match status" value="1"/>
</dbReference>
<dbReference type="PROSITE" id="PS50948">
    <property type="entry name" value="PAN"/>
    <property type="match status" value="1"/>
</dbReference>
<gene>
    <name evidence="3" type="ORF">JYZ213_LOCUS29293</name>
</gene>
<comment type="caution">
    <text evidence="3">The sequence shown here is derived from an EMBL/GenBank/DDBJ whole genome shotgun (WGS) entry which is preliminary data.</text>
</comment>
<organism evidence="3 4">
    <name type="scientific">Adineta steineri</name>
    <dbReference type="NCBI Taxonomy" id="433720"/>
    <lineage>
        <taxon>Eukaryota</taxon>
        <taxon>Metazoa</taxon>
        <taxon>Spiralia</taxon>
        <taxon>Gnathifera</taxon>
        <taxon>Rotifera</taxon>
        <taxon>Eurotatoria</taxon>
        <taxon>Bdelloidea</taxon>
        <taxon>Adinetida</taxon>
        <taxon>Adinetidae</taxon>
        <taxon>Adineta</taxon>
    </lineage>
</organism>
<protein>
    <recommendedName>
        <fullName evidence="2">Apple domain-containing protein</fullName>
    </recommendedName>
</protein>
<dbReference type="Pfam" id="PF14295">
    <property type="entry name" value="PAN_4"/>
    <property type="match status" value="1"/>
</dbReference>
<keyword evidence="1" id="KW-1133">Transmembrane helix</keyword>
<evidence type="ECO:0000259" key="2">
    <source>
        <dbReference type="PROSITE" id="PS50948"/>
    </source>
</evidence>
<sequence length="221" mass="24704">MLGLRLILLVVLHNIFLLNSSIIIRKLSSRIYIPLPSLNNPPILLSYTNSCEECLCYGISSTTPTFVAMNCLLNLYSCQFYSNYSANYSIEWNSTSDFYFFEIPPTIIALMNDISTETTTTLPSSLSNTETMSIDYDILLNPSSYACGNMTVLIGYDLYGNDMDISSTLNYSDCCRWCQSNSSCVAYAWVLPTGGGTTSICYLKRNISSPTYDSRLVTVYI</sequence>
<dbReference type="AlphaFoldDB" id="A0A814ZMU6"/>
<keyword evidence="1" id="KW-0812">Transmembrane</keyword>
<dbReference type="EMBL" id="CAJNOG010000444">
    <property type="protein sequence ID" value="CAF1245061.1"/>
    <property type="molecule type" value="Genomic_DNA"/>
</dbReference>
<reference evidence="3" key="1">
    <citation type="submission" date="2021-02" db="EMBL/GenBank/DDBJ databases">
        <authorList>
            <person name="Nowell W R."/>
        </authorList>
    </citation>
    <scope>NUCLEOTIDE SEQUENCE</scope>
</reference>